<accession>A0A2S9J9P2</accession>
<comment type="caution">
    <text evidence="1">The sequence shown here is derived from an EMBL/GenBank/DDBJ whole genome shotgun (WGS) entry which is preliminary data.</text>
</comment>
<proteinExistence type="predicted"/>
<dbReference type="AlphaFoldDB" id="A0A2S9J9P2"/>
<dbReference type="InterPro" id="IPR007948">
    <property type="entry name" value="DUF736"/>
</dbReference>
<evidence type="ECO:0000313" key="1">
    <source>
        <dbReference type="EMBL" id="PRD49511.1"/>
    </source>
</evidence>
<reference evidence="1 2" key="1">
    <citation type="submission" date="2018-02" db="EMBL/GenBank/DDBJ databases">
        <title>The draft genome of Phyllobacterium myrsinacearum DSM5892.</title>
        <authorList>
            <person name="Li L."/>
            <person name="Liu L."/>
            <person name="Zhang X."/>
            <person name="Wang T."/>
        </authorList>
    </citation>
    <scope>NUCLEOTIDE SEQUENCE [LARGE SCALE GENOMIC DNA]</scope>
    <source>
        <strain evidence="1 2">DSM 5892</strain>
    </source>
</reference>
<sequence>MAQIGTFTRNDDGSFAGVIKTLNLNIKARFVPAEKESDRSPDLRAFAGTIEIGAGWKKIAKETGRDYHSIRLDDPSFPAPIYASLVANDDGYALIWSR</sequence>
<dbReference type="RefSeq" id="WP_105738260.1">
    <property type="nucleotide sequence ID" value="NZ_PVBT01000012.1"/>
</dbReference>
<gene>
    <name evidence="1" type="ORF">C5750_25870</name>
</gene>
<name>A0A2S9J9P2_9HYPH</name>
<dbReference type="Pfam" id="PF05284">
    <property type="entry name" value="DUF736"/>
    <property type="match status" value="1"/>
</dbReference>
<keyword evidence="2" id="KW-1185">Reference proteome</keyword>
<dbReference type="Proteomes" id="UP000238563">
    <property type="component" value="Unassembled WGS sequence"/>
</dbReference>
<evidence type="ECO:0000313" key="2">
    <source>
        <dbReference type="Proteomes" id="UP000238563"/>
    </source>
</evidence>
<protein>
    <submittedName>
        <fullName evidence="1">DUF736 domain-containing protein</fullName>
    </submittedName>
</protein>
<dbReference type="OrthoDB" id="9800788at2"/>
<dbReference type="EMBL" id="PVBT01000012">
    <property type="protein sequence ID" value="PRD49511.1"/>
    <property type="molecule type" value="Genomic_DNA"/>
</dbReference>
<organism evidence="1 2">
    <name type="scientific">Phyllobacterium myrsinacearum</name>
    <dbReference type="NCBI Taxonomy" id="28101"/>
    <lineage>
        <taxon>Bacteria</taxon>
        <taxon>Pseudomonadati</taxon>
        <taxon>Pseudomonadota</taxon>
        <taxon>Alphaproteobacteria</taxon>
        <taxon>Hyphomicrobiales</taxon>
        <taxon>Phyllobacteriaceae</taxon>
        <taxon>Phyllobacterium</taxon>
    </lineage>
</organism>